<proteinExistence type="predicted"/>
<dbReference type="RefSeq" id="XP_007918899.1">
    <property type="nucleotide sequence ID" value="XM_007920708.1"/>
</dbReference>
<organism evidence="2 3">
    <name type="scientific">Phaeoacremonium minimum (strain UCR-PA7)</name>
    <name type="common">Esca disease fungus</name>
    <name type="synonym">Togninia minima</name>
    <dbReference type="NCBI Taxonomy" id="1286976"/>
    <lineage>
        <taxon>Eukaryota</taxon>
        <taxon>Fungi</taxon>
        <taxon>Dikarya</taxon>
        <taxon>Ascomycota</taxon>
        <taxon>Pezizomycotina</taxon>
        <taxon>Sordariomycetes</taxon>
        <taxon>Sordariomycetidae</taxon>
        <taxon>Togniniales</taxon>
        <taxon>Togniniaceae</taxon>
        <taxon>Phaeoacremonium</taxon>
    </lineage>
</organism>
<evidence type="ECO:0000313" key="3">
    <source>
        <dbReference type="Proteomes" id="UP000014074"/>
    </source>
</evidence>
<feature type="compositionally biased region" description="Low complexity" evidence="1">
    <location>
        <begin position="133"/>
        <end position="146"/>
    </location>
</feature>
<gene>
    <name evidence="2" type="ORF">UCRPA7_8189</name>
</gene>
<evidence type="ECO:0000313" key="2">
    <source>
        <dbReference type="EMBL" id="EON96276.1"/>
    </source>
</evidence>
<reference evidence="3" key="1">
    <citation type="journal article" date="2013" name="Genome Announc.">
        <title>Draft genome sequence of the ascomycete Phaeoacremonium aleophilum strain UCR-PA7, a causal agent of the esca disease complex in grapevines.</title>
        <authorList>
            <person name="Blanco-Ulate B."/>
            <person name="Rolshausen P."/>
            <person name="Cantu D."/>
        </authorList>
    </citation>
    <scope>NUCLEOTIDE SEQUENCE [LARGE SCALE GENOMIC DNA]</scope>
    <source>
        <strain evidence="3">UCR-PA7</strain>
    </source>
</reference>
<feature type="region of interest" description="Disordered" evidence="1">
    <location>
        <begin position="110"/>
        <end position="152"/>
    </location>
</feature>
<feature type="compositionally biased region" description="Polar residues" evidence="1">
    <location>
        <begin position="123"/>
        <end position="132"/>
    </location>
</feature>
<dbReference type="Gene3D" id="1.10.10.10">
    <property type="entry name" value="Winged helix-like DNA-binding domain superfamily/Winged helix DNA-binding domain"/>
    <property type="match status" value="1"/>
</dbReference>
<dbReference type="Proteomes" id="UP000014074">
    <property type="component" value="Unassembled WGS sequence"/>
</dbReference>
<keyword evidence="3" id="KW-1185">Reference proteome</keyword>
<dbReference type="EMBL" id="KB933350">
    <property type="protein sequence ID" value="EON96276.1"/>
    <property type="molecule type" value="Genomic_DNA"/>
</dbReference>
<evidence type="ECO:0008006" key="4">
    <source>
        <dbReference type="Google" id="ProtNLM"/>
    </source>
</evidence>
<dbReference type="HOGENOM" id="CLU_1723602_0_0_1"/>
<dbReference type="AlphaFoldDB" id="R8BAF5"/>
<dbReference type="eggNOG" id="ENOG502RVYZ">
    <property type="taxonomic scope" value="Eukaryota"/>
</dbReference>
<dbReference type="InterPro" id="IPR036388">
    <property type="entry name" value="WH-like_DNA-bd_sf"/>
</dbReference>
<dbReference type="KEGG" id="tmn:UCRPA7_8189"/>
<dbReference type="OrthoDB" id="4161727at2759"/>
<name>R8BAF5_PHAM7</name>
<evidence type="ECO:0000256" key="1">
    <source>
        <dbReference type="SAM" id="MobiDB-lite"/>
    </source>
</evidence>
<sequence length="152" mass="17601">MARPKSGSRKRLDPQEKNLLEHLISMPNLSNTEIGRILRVDEGTVRHRRRQFRETGTLSPKHTTKNAEKLRPWHLEKVLELLERNDQLLIKDIREFLHIEYHLEVSTSTISRQLKRAQKPRNQRSGYKGNQKQAATSATSQMSSLAETPQSA</sequence>
<dbReference type="SUPFAM" id="SSF46689">
    <property type="entry name" value="Homeodomain-like"/>
    <property type="match status" value="1"/>
</dbReference>
<feature type="compositionally biased region" description="Basic residues" evidence="1">
    <location>
        <begin position="113"/>
        <end position="122"/>
    </location>
</feature>
<protein>
    <recommendedName>
        <fullName evidence="4">Transposase</fullName>
    </recommendedName>
</protein>
<dbReference type="GeneID" id="19329018"/>
<dbReference type="InterPro" id="IPR009057">
    <property type="entry name" value="Homeodomain-like_sf"/>
</dbReference>
<accession>R8BAF5</accession>